<feature type="region of interest" description="Disordered" evidence="1">
    <location>
        <begin position="233"/>
        <end position="295"/>
    </location>
</feature>
<name>A0A699ZU73_HAELA</name>
<comment type="caution">
    <text evidence="2">The sequence shown here is derived from an EMBL/GenBank/DDBJ whole genome shotgun (WGS) entry which is preliminary data.</text>
</comment>
<protein>
    <submittedName>
        <fullName evidence="2">Uncharacterized protein</fullName>
    </submittedName>
</protein>
<keyword evidence="3" id="KW-1185">Reference proteome</keyword>
<dbReference type="EMBL" id="BLLF01001998">
    <property type="protein sequence ID" value="GFH22246.1"/>
    <property type="molecule type" value="Genomic_DNA"/>
</dbReference>
<proteinExistence type="predicted"/>
<sequence>MPSSSDLEHLQPVMADNQAENIKLLRDVIIKAADEVKADFVIIDLGPTPDNLNRACVLISDVVQPTTNGNCIFNWMGLGGLSGALAHHGAMIQLGSTPSAGPGAAAAASFWAAARQQQQGAWTALGAAGRNGGQALGGSRQASLLPHTVALGPGGGEGGTQPLHDLPVATSDAASAPAGLAAPGPPLTAAAAGEPPLLAMTAATGTLTMLQQPGPHPLGASVPGTPQRCRLQLAKPASRGSCGSSTRRERGPAGGRVPLTNLPPALLAFSPGVPMLSSGEWDPLGQDMELGPGDE</sequence>
<dbReference type="Proteomes" id="UP000485058">
    <property type="component" value="Unassembled WGS sequence"/>
</dbReference>
<gene>
    <name evidence="2" type="ORF">HaLaN_19679</name>
</gene>
<evidence type="ECO:0000256" key="1">
    <source>
        <dbReference type="SAM" id="MobiDB-lite"/>
    </source>
</evidence>
<organism evidence="2 3">
    <name type="scientific">Haematococcus lacustris</name>
    <name type="common">Green alga</name>
    <name type="synonym">Haematococcus pluvialis</name>
    <dbReference type="NCBI Taxonomy" id="44745"/>
    <lineage>
        <taxon>Eukaryota</taxon>
        <taxon>Viridiplantae</taxon>
        <taxon>Chlorophyta</taxon>
        <taxon>core chlorophytes</taxon>
        <taxon>Chlorophyceae</taxon>
        <taxon>CS clade</taxon>
        <taxon>Chlamydomonadales</taxon>
        <taxon>Haematococcaceae</taxon>
        <taxon>Haematococcus</taxon>
    </lineage>
</organism>
<evidence type="ECO:0000313" key="2">
    <source>
        <dbReference type="EMBL" id="GFH22246.1"/>
    </source>
</evidence>
<accession>A0A699ZU73</accession>
<evidence type="ECO:0000313" key="3">
    <source>
        <dbReference type="Proteomes" id="UP000485058"/>
    </source>
</evidence>
<dbReference type="AlphaFoldDB" id="A0A699ZU73"/>
<reference evidence="2 3" key="1">
    <citation type="submission" date="2020-02" db="EMBL/GenBank/DDBJ databases">
        <title>Draft genome sequence of Haematococcus lacustris strain NIES-144.</title>
        <authorList>
            <person name="Morimoto D."/>
            <person name="Nakagawa S."/>
            <person name="Yoshida T."/>
            <person name="Sawayama S."/>
        </authorList>
    </citation>
    <scope>NUCLEOTIDE SEQUENCE [LARGE SCALE GENOMIC DNA]</scope>
    <source>
        <strain evidence="2 3">NIES-144</strain>
    </source>
</reference>